<sequence length="64" mass="7327">MSLGIMVTSWHGWHTSWCPQTNQPSRLQQLRGKQGQHGSGTSNQSANIINQSINRNHYIFYSKK</sequence>
<gene>
    <name evidence="2" type="ORF">DS421_19g658510</name>
</gene>
<dbReference type="EMBL" id="CP031001">
    <property type="protein sequence ID" value="QHN78105.1"/>
    <property type="molecule type" value="Genomic_DNA"/>
</dbReference>
<dbReference type="AlphaFoldDB" id="A0A6B9VAU5"/>
<feature type="region of interest" description="Disordered" evidence="1">
    <location>
        <begin position="25"/>
        <end position="48"/>
    </location>
</feature>
<name>A0A6B9VAU5_ARAHY</name>
<evidence type="ECO:0000256" key="1">
    <source>
        <dbReference type="SAM" id="MobiDB-lite"/>
    </source>
</evidence>
<evidence type="ECO:0000313" key="2">
    <source>
        <dbReference type="EMBL" id="QHN78105.1"/>
    </source>
</evidence>
<organism evidence="2 3">
    <name type="scientific">Arachis hypogaea</name>
    <name type="common">Peanut</name>
    <dbReference type="NCBI Taxonomy" id="3818"/>
    <lineage>
        <taxon>Eukaryota</taxon>
        <taxon>Viridiplantae</taxon>
        <taxon>Streptophyta</taxon>
        <taxon>Embryophyta</taxon>
        <taxon>Tracheophyta</taxon>
        <taxon>Spermatophyta</taxon>
        <taxon>Magnoliopsida</taxon>
        <taxon>eudicotyledons</taxon>
        <taxon>Gunneridae</taxon>
        <taxon>Pentapetalae</taxon>
        <taxon>rosids</taxon>
        <taxon>fabids</taxon>
        <taxon>Fabales</taxon>
        <taxon>Fabaceae</taxon>
        <taxon>Papilionoideae</taxon>
        <taxon>50 kb inversion clade</taxon>
        <taxon>dalbergioids sensu lato</taxon>
        <taxon>Dalbergieae</taxon>
        <taxon>Pterocarpus clade</taxon>
        <taxon>Arachis</taxon>
    </lineage>
</organism>
<reference evidence="2 3" key="1">
    <citation type="submission" date="2020-01" db="EMBL/GenBank/DDBJ databases">
        <title>Genome sequence of Arachis hypogaea, cultivar Shitouqi.</title>
        <authorList>
            <person name="Zhuang W."/>
            <person name="Chen H."/>
            <person name="Varshney R."/>
            <person name="Wang D."/>
            <person name="Ming R."/>
        </authorList>
    </citation>
    <scope>NUCLEOTIDE SEQUENCE [LARGE SCALE GENOMIC DNA]</scope>
    <source>
        <tissue evidence="2">Young leaf</tissue>
    </source>
</reference>
<evidence type="ECO:0000313" key="3">
    <source>
        <dbReference type="Proteomes" id="UP000464620"/>
    </source>
</evidence>
<proteinExistence type="predicted"/>
<protein>
    <submittedName>
        <fullName evidence="2">Uncharacterized protein</fullName>
    </submittedName>
</protein>
<dbReference type="Proteomes" id="UP000464620">
    <property type="component" value="Chromosome B09"/>
</dbReference>
<accession>A0A6B9VAU5</accession>